<dbReference type="Pfam" id="PF14340">
    <property type="entry name" value="DUF4395"/>
    <property type="match status" value="1"/>
</dbReference>
<keyword evidence="1" id="KW-0812">Transmembrane</keyword>
<protein>
    <submittedName>
        <fullName evidence="3">DUF4395 domain-containing protein</fullName>
    </submittedName>
</protein>
<evidence type="ECO:0000259" key="2">
    <source>
        <dbReference type="Pfam" id="PF14340"/>
    </source>
</evidence>
<keyword evidence="4" id="KW-1185">Reference proteome</keyword>
<comment type="caution">
    <text evidence="3">The sequence shown here is derived from an EMBL/GenBank/DDBJ whole genome shotgun (WGS) entry which is preliminary data.</text>
</comment>
<organism evidence="3 4">
    <name type="scientific">Thermanaerothrix solaris</name>
    <dbReference type="NCBI Taxonomy" id="3058434"/>
    <lineage>
        <taxon>Bacteria</taxon>
        <taxon>Bacillati</taxon>
        <taxon>Chloroflexota</taxon>
        <taxon>Anaerolineae</taxon>
        <taxon>Anaerolineales</taxon>
        <taxon>Anaerolineaceae</taxon>
        <taxon>Thermanaerothrix</taxon>
    </lineage>
</organism>
<evidence type="ECO:0000313" key="3">
    <source>
        <dbReference type="EMBL" id="MDT8899072.1"/>
    </source>
</evidence>
<dbReference type="InterPro" id="IPR016942">
    <property type="entry name" value="UCP030042"/>
</dbReference>
<dbReference type="EMBL" id="JAUHMF010000002">
    <property type="protein sequence ID" value="MDT8899072.1"/>
    <property type="molecule type" value="Genomic_DNA"/>
</dbReference>
<accession>A0ABU3NSJ5</accession>
<sequence>MTNLKPVDHTALRTNQATIILLLVLGYVFNQPLWVVFVALFMLGGTLIGRPGFGWIYQGVFKPLGILKPEVLQDNPAPHRFAQGFGGSVVAMAAIAHFAGAPTLGWILAWVVVGLAALNLFLGFCAGCAVYYFLNRLGVPGFTQAPPPGTRPGFRPPRQA</sequence>
<evidence type="ECO:0000256" key="1">
    <source>
        <dbReference type="SAM" id="Phobius"/>
    </source>
</evidence>
<dbReference type="RefSeq" id="WP_315625754.1">
    <property type="nucleotide sequence ID" value="NZ_JAUHMF010000002.1"/>
</dbReference>
<keyword evidence="1" id="KW-1133">Transmembrane helix</keyword>
<name>A0ABU3NSJ5_9CHLR</name>
<reference evidence="3 4" key="1">
    <citation type="submission" date="2023-07" db="EMBL/GenBank/DDBJ databases">
        <title>Novel species of Thermanaerothrix with wide hydrolytic capabilities.</title>
        <authorList>
            <person name="Zayulina K.S."/>
            <person name="Podosokorskaya O.A."/>
            <person name="Elcheninov A.G."/>
        </authorList>
    </citation>
    <scope>NUCLEOTIDE SEQUENCE [LARGE SCALE GENOMIC DNA]</scope>
    <source>
        <strain evidence="3 4">4228-RoL</strain>
    </source>
</reference>
<gene>
    <name evidence="3" type="ORF">QYE77_12435</name>
</gene>
<proteinExistence type="predicted"/>
<dbReference type="Proteomes" id="UP001254165">
    <property type="component" value="Unassembled WGS sequence"/>
</dbReference>
<dbReference type="PIRSF" id="PIRSF030042">
    <property type="entry name" value="UCP030042"/>
    <property type="match status" value="1"/>
</dbReference>
<keyword evidence="1" id="KW-0472">Membrane</keyword>
<feature type="transmembrane region" description="Helical" evidence="1">
    <location>
        <begin position="107"/>
        <end position="134"/>
    </location>
</feature>
<dbReference type="InterPro" id="IPR025508">
    <property type="entry name" value="DUF4395"/>
</dbReference>
<evidence type="ECO:0000313" key="4">
    <source>
        <dbReference type="Proteomes" id="UP001254165"/>
    </source>
</evidence>
<feature type="domain" description="DUF4395" evidence="2">
    <location>
        <begin position="7"/>
        <end position="136"/>
    </location>
</feature>
<feature type="transmembrane region" description="Helical" evidence="1">
    <location>
        <begin position="81"/>
        <end position="101"/>
    </location>
</feature>